<name>A0A1T4KHX5_9ENTE</name>
<dbReference type="GO" id="GO:0005506">
    <property type="term" value="F:iron ion binding"/>
    <property type="evidence" value="ECO:0007669"/>
    <property type="project" value="InterPro"/>
</dbReference>
<dbReference type="NCBIfam" id="TIGR01994">
    <property type="entry name" value="SUF_scaf_2"/>
    <property type="match status" value="1"/>
</dbReference>
<dbReference type="InterPro" id="IPR002871">
    <property type="entry name" value="NIF_FeS_clus_asmbl_NifU_N"/>
</dbReference>
<sequence>MALSKLDNLYRAVILDHSHHPHHHGKLEGEIPLELSNPTCGDVIYLTLKIENNIITDIAFDGNGCSISTASASIMTDAVVGKTIEEINHLAEDFSLLVTGVEVENTKGKFGDGAMLAGVSKFPQRVKCATLSWNALKKALELNEKNR</sequence>
<dbReference type="PANTHER" id="PTHR10093">
    <property type="entry name" value="IRON-SULFUR CLUSTER ASSEMBLY ENZYME NIFU HOMOLOG"/>
    <property type="match status" value="1"/>
</dbReference>
<dbReference type="Gene3D" id="3.90.1010.10">
    <property type="match status" value="1"/>
</dbReference>
<protein>
    <submittedName>
        <fullName evidence="3">Nitrogen fixation protein NifU</fullName>
    </submittedName>
</protein>
<keyword evidence="4" id="KW-1185">Reference proteome</keyword>
<dbReference type="Pfam" id="PF01592">
    <property type="entry name" value="NifU_N"/>
    <property type="match status" value="1"/>
</dbReference>
<gene>
    <name evidence="3" type="ORF">SAMN02745116_00266</name>
</gene>
<evidence type="ECO:0000259" key="2">
    <source>
        <dbReference type="Pfam" id="PF01592"/>
    </source>
</evidence>
<feature type="domain" description="NIF system FeS cluster assembly NifU N-terminal" evidence="2">
    <location>
        <begin position="10"/>
        <end position="128"/>
    </location>
</feature>
<dbReference type="RefSeq" id="WP_078806235.1">
    <property type="nucleotide sequence ID" value="NZ_FUXI01000002.1"/>
</dbReference>
<dbReference type="SUPFAM" id="SSF82649">
    <property type="entry name" value="SufE/NifU"/>
    <property type="match status" value="1"/>
</dbReference>
<organism evidence="3 4">
    <name type="scientific">Pilibacter termitis</name>
    <dbReference type="NCBI Taxonomy" id="263852"/>
    <lineage>
        <taxon>Bacteria</taxon>
        <taxon>Bacillati</taxon>
        <taxon>Bacillota</taxon>
        <taxon>Bacilli</taxon>
        <taxon>Lactobacillales</taxon>
        <taxon>Enterococcaceae</taxon>
        <taxon>Pilibacter</taxon>
    </lineage>
</organism>
<dbReference type="AlphaFoldDB" id="A0A1T4KHX5"/>
<dbReference type="CDD" id="cd06664">
    <property type="entry name" value="IscU_like"/>
    <property type="match status" value="1"/>
</dbReference>
<evidence type="ECO:0000313" key="3">
    <source>
        <dbReference type="EMBL" id="SJZ42001.1"/>
    </source>
</evidence>
<dbReference type="OrthoDB" id="9804157at2"/>
<evidence type="ECO:0000313" key="4">
    <source>
        <dbReference type="Proteomes" id="UP000190328"/>
    </source>
</evidence>
<comment type="similarity">
    <text evidence="1">Belongs to the NifU family.</text>
</comment>
<accession>A0A1T4KHX5</accession>
<dbReference type="GO" id="GO:0016226">
    <property type="term" value="P:iron-sulfur cluster assembly"/>
    <property type="evidence" value="ECO:0007669"/>
    <property type="project" value="InterPro"/>
</dbReference>
<dbReference type="STRING" id="263852.SAMN02745116_00266"/>
<reference evidence="4" key="1">
    <citation type="submission" date="2017-02" db="EMBL/GenBank/DDBJ databases">
        <authorList>
            <person name="Varghese N."/>
            <person name="Submissions S."/>
        </authorList>
    </citation>
    <scope>NUCLEOTIDE SEQUENCE [LARGE SCALE GENOMIC DNA]</scope>
    <source>
        <strain evidence="4">ATCC BAA-1030</strain>
    </source>
</reference>
<dbReference type="FunFam" id="3.90.1010.10:FF:000002">
    <property type="entry name" value="Iron-sulfur cluster assembly scaffold protein NifU"/>
    <property type="match status" value="1"/>
</dbReference>
<dbReference type="EMBL" id="FUXI01000002">
    <property type="protein sequence ID" value="SJZ42001.1"/>
    <property type="molecule type" value="Genomic_DNA"/>
</dbReference>
<proteinExistence type="inferred from homology"/>
<dbReference type="Proteomes" id="UP000190328">
    <property type="component" value="Unassembled WGS sequence"/>
</dbReference>
<evidence type="ECO:0000256" key="1">
    <source>
        <dbReference type="ARBA" id="ARBA00006420"/>
    </source>
</evidence>
<dbReference type="GO" id="GO:0051536">
    <property type="term" value="F:iron-sulfur cluster binding"/>
    <property type="evidence" value="ECO:0007669"/>
    <property type="project" value="InterPro"/>
</dbReference>